<dbReference type="AlphaFoldDB" id="A0A4Z1SP30"/>
<reference evidence="3 4" key="1">
    <citation type="submission" date="2019-05" db="EMBL/GenBank/DDBJ databases">
        <title>The compact genome of Giardia muris reveals important steps in the evolution of intestinal protozoan parasites.</title>
        <authorList>
            <person name="Xu F."/>
            <person name="Jimenez-Gonzalez A."/>
            <person name="Einarsson E."/>
            <person name="Astvaldsson A."/>
            <person name="Peirasmaki D."/>
            <person name="Eckmann L."/>
            <person name="Andersson J.O."/>
            <person name="Svard S.G."/>
            <person name="Jerlstrom-Hultqvist J."/>
        </authorList>
    </citation>
    <scope>NUCLEOTIDE SEQUENCE [LARGE SCALE GENOMIC DNA]</scope>
    <source>
        <strain evidence="3 4">Roberts-Thomson</strain>
    </source>
</reference>
<feature type="compositionally biased region" description="Basic and acidic residues" evidence="2">
    <location>
        <begin position="179"/>
        <end position="189"/>
    </location>
</feature>
<dbReference type="Pfam" id="PF12796">
    <property type="entry name" value="Ank_2"/>
    <property type="match status" value="1"/>
</dbReference>
<evidence type="ECO:0000313" key="4">
    <source>
        <dbReference type="Proteomes" id="UP000315496"/>
    </source>
</evidence>
<dbReference type="Proteomes" id="UP000315496">
    <property type="component" value="Chromosome 3"/>
</dbReference>
<feature type="compositionally biased region" description="Basic and acidic residues" evidence="2">
    <location>
        <begin position="453"/>
        <end position="474"/>
    </location>
</feature>
<dbReference type="Gene3D" id="1.25.40.20">
    <property type="entry name" value="Ankyrin repeat-containing domain"/>
    <property type="match status" value="1"/>
</dbReference>
<feature type="region of interest" description="Disordered" evidence="2">
    <location>
        <begin position="422"/>
        <end position="476"/>
    </location>
</feature>
<dbReference type="SUPFAM" id="SSF48403">
    <property type="entry name" value="Ankyrin repeat"/>
    <property type="match status" value="1"/>
</dbReference>
<feature type="compositionally biased region" description="Basic and acidic residues" evidence="2">
    <location>
        <begin position="228"/>
        <end position="259"/>
    </location>
</feature>
<proteinExistence type="predicted"/>
<accession>A0A4Z1SP30</accession>
<feature type="compositionally biased region" description="Basic and acidic residues" evidence="2">
    <location>
        <begin position="268"/>
        <end position="293"/>
    </location>
</feature>
<dbReference type="VEuPathDB" id="GiardiaDB:GMRT_11266"/>
<dbReference type="EMBL" id="VDLU01000003">
    <property type="protein sequence ID" value="TNJ27390.1"/>
    <property type="molecule type" value="Genomic_DNA"/>
</dbReference>
<protein>
    <submittedName>
        <fullName evidence="3">Ankyrin repeat protein 1</fullName>
    </submittedName>
</protein>
<feature type="coiled-coil region" evidence="1">
    <location>
        <begin position="354"/>
        <end position="381"/>
    </location>
</feature>
<dbReference type="InterPro" id="IPR036770">
    <property type="entry name" value="Ankyrin_rpt-contain_sf"/>
</dbReference>
<feature type="compositionally biased region" description="Polar residues" evidence="2">
    <location>
        <begin position="190"/>
        <end position="204"/>
    </location>
</feature>
<dbReference type="InterPro" id="IPR002110">
    <property type="entry name" value="Ankyrin_rpt"/>
</dbReference>
<dbReference type="PANTHER" id="PTHR24184:SF11">
    <property type="entry name" value="ANKYRIN REPEAT AND SOCS BOX CONTAINING 3"/>
    <property type="match status" value="1"/>
</dbReference>
<sequence>MSVTTASQWFDLIRREATGAVERTVDRFAGTRDAEGETALILAVRLQAVRLIPVLAPFEKGFTNQAGEMALQIAMDQGTLPCIQALLPYESHLRFVCGTTPLHYAASLDLTACLPQLAQYWGNYRDDKGETALDVAAQAGHPASVDLLMSSDQFGYEDIDNAVMMAEAAGHRDLAAEMRQRKAQMHRENIQPSPQYSYDTSPTPGQILKAINPNASLLSGTSRSGLTDSRECRRGATDRDPSKDRVYSSRSRTRDRAYDVEPTPSKPKRPETITIREMREMRVTESRGTRAARDVSPIDTEPPGQRVLAPNFPRELTTTVTSTETTDRSHLLEGTTGFVMPQLNCDCRSCKNVFRQLQSRIMILEEENKALYRRIASLTEKEPLPQFNFNPNDDLLTKIDKMLDDPPVFDPQPMNREEILSYTQERERKTQAATRGPVRESQYRVPSKAPSYPRRDPQEPRGDSEREHRQEYRRPQPIIDRVPHEAPYVEPYGREVSPTPAVDLIQSNYLERLQTPRTCSQITEISNFGKSGHTDVQNEVEVVSEVETVGKGRRSTSRKALKAQKGKAAMRELEANTNYSLEEPITPLLHQDDFGKQGQALLTESQLGRRALGHTTSLTPQPNFSMGEGAELGKKRSGSRSTSRKKRVC</sequence>
<feature type="compositionally biased region" description="Basic residues" evidence="2">
    <location>
        <begin position="635"/>
        <end position="649"/>
    </location>
</feature>
<evidence type="ECO:0000256" key="1">
    <source>
        <dbReference type="SAM" id="Coils"/>
    </source>
</evidence>
<keyword evidence="4" id="KW-1185">Reference proteome</keyword>
<feature type="region of interest" description="Disordered" evidence="2">
    <location>
        <begin position="613"/>
        <end position="649"/>
    </location>
</feature>
<feature type="region of interest" description="Disordered" evidence="2">
    <location>
        <begin position="179"/>
        <end position="306"/>
    </location>
</feature>
<gene>
    <name evidence="3" type="ORF">GMRT_11266</name>
</gene>
<evidence type="ECO:0000256" key="2">
    <source>
        <dbReference type="SAM" id="MobiDB-lite"/>
    </source>
</evidence>
<feature type="compositionally biased region" description="Low complexity" evidence="2">
    <location>
        <begin position="216"/>
        <end position="227"/>
    </location>
</feature>
<comment type="caution">
    <text evidence="3">The sequence shown here is derived from an EMBL/GenBank/DDBJ whole genome shotgun (WGS) entry which is preliminary data.</text>
</comment>
<feature type="compositionally biased region" description="Polar residues" evidence="2">
    <location>
        <begin position="614"/>
        <end position="624"/>
    </location>
</feature>
<evidence type="ECO:0000313" key="3">
    <source>
        <dbReference type="EMBL" id="TNJ27390.1"/>
    </source>
</evidence>
<dbReference type="PANTHER" id="PTHR24184">
    <property type="entry name" value="SI:CH211-189E2.2"/>
    <property type="match status" value="1"/>
</dbReference>
<organism evidence="3 4">
    <name type="scientific">Giardia muris</name>
    <dbReference type="NCBI Taxonomy" id="5742"/>
    <lineage>
        <taxon>Eukaryota</taxon>
        <taxon>Metamonada</taxon>
        <taxon>Diplomonadida</taxon>
        <taxon>Hexamitidae</taxon>
        <taxon>Giardiinae</taxon>
        <taxon>Giardia</taxon>
    </lineage>
</organism>
<keyword evidence="1" id="KW-0175">Coiled coil</keyword>
<name>A0A4Z1SP30_GIAMU</name>